<accession>A0A0E9QNT2</accession>
<evidence type="ECO:0000313" key="1">
    <source>
        <dbReference type="EMBL" id="JAH18479.1"/>
    </source>
</evidence>
<sequence>MNTESQSLCITNTKGGDVILVYLLFHRFWFKTKCTSLYGDLAFFPPTIPVSKVLHLTRK</sequence>
<reference evidence="1" key="2">
    <citation type="journal article" date="2015" name="Fish Shellfish Immunol.">
        <title>Early steps in the European eel (Anguilla anguilla)-Vibrio vulnificus interaction in the gills: Role of the RtxA13 toxin.</title>
        <authorList>
            <person name="Callol A."/>
            <person name="Pajuelo D."/>
            <person name="Ebbesson L."/>
            <person name="Teles M."/>
            <person name="MacKenzie S."/>
            <person name="Amaro C."/>
        </authorList>
    </citation>
    <scope>NUCLEOTIDE SEQUENCE</scope>
</reference>
<dbReference type="AlphaFoldDB" id="A0A0E9QNT2"/>
<reference evidence="1" key="1">
    <citation type="submission" date="2014-11" db="EMBL/GenBank/DDBJ databases">
        <authorList>
            <person name="Amaro Gonzalez C."/>
        </authorList>
    </citation>
    <scope>NUCLEOTIDE SEQUENCE</scope>
</reference>
<protein>
    <submittedName>
        <fullName evidence="1">Uncharacterized protein</fullName>
    </submittedName>
</protein>
<name>A0A0E9QNT2_ANGAN</name>
<dbReference type="EMBL" id="GBXM01090098">
    <property type="protein sequence ID" value="JAH18479.1"/>
    <property type="molecule type" value="Transcribed_RNA"/>
</dbReference>
<organism evidence="1">
    <name type="scientific">Anguilla anguilla</name>
    <name type="common">European freshwater eel</name>
    <name type="synonym">Muraena anguilla</name>
    <dbReference type="NCBI Taxonomy" id="7936"/>
    <lineage>
        <taxon>Eukaryota</taxon>
        <taxon>Metazoa</taxon>
        <taxon>Chordata</taxon>
        <taxon>Craniata</taxon>
        <taxon>Vertebrata</taxon>
        <taxon>Euteleostomi</taxon>
        <taxon>Actinopterygii</taxon>
        <taxon>Neopterygii</taxon>
        <taxon>Teleostei</taxon>
        <taxon>Anguilliformes</taxon>
        <taxon>Anguillidae</taxon>
        <taxon>Anguilla</taxon>
    </lineage>
</organism>
<proteinExistence type="predicted"/>